<accession>A0A0H4TBH1</accession>
<dbReference type="GO" id="GO:0006412">
    <property type="term" value="P:translation"/>
    <property type="evidence" value="ECO:0007669"/>
    <property type="project" value="UniProtKB-UniRule"/>
</dbReference>
<dbReference type="Pfam" id="PF00237">
    <property type="entry name" value="Ribosomal_L22"/>
    <property type="match status" value="1"/>
</dbReference>
<keyword evidence="4 7" id="KW-0689">Ribosomal protein</keyword>
<evidence type="ECO:0000256" key="5">
    <source>
        <dbReference type="ARBA" id="ARBA00023274"/>
    </source>
</evidence>
<dbReference type="InterPro" id="IPR018260">
    <property type="entry name" value="Ribosomal_uL22_CS"/>
</dbReference>
<evidence type="ECO:0000256" key="3">
    <source>
        <dbReference type="ARBA" id="ARBA00022884"/>
    </source>
</evidence>
<dbReference type="InterPro" id="IPR047867">
    <property type="entry name" value="Ribosomal_uL22_bac/org-type"/>
</dbReference>
<dbReference type="PANTHER" id="PTHR13501:SF8">
    <property type="entry name" value="LARGE RIBOSOMAL SUBUNIT PROTEIN UL22M"/>
    <property type="match status" value="1"/>
</dbReference>
<evidence type="ECO:0000256" key="2">
    <source>
        <dbReference type="ARBA" id="ARBA00022730"/>
    </source>
</evidence>
<protein>
    <recommendedName>
        <fullName evidence="6 7">Large ribosomal subunit protein uL22</fullName>
    </recommendedName>
</protein>
<reference evidence="11" key="1">
    <citation type="journal article" date="2015" name="ISME J.">
        <title>Aquifer environment selects for microbial species cohorts in sediment and groundwater.</title>
        <authorList>
            <person name="Hug L.A."/>
            <person name="Thomas B.C."/>
            <person name="Brown C.T."/>
            <person name="Frischkorn K.R."/>
            <person name="Williams K.H."/>
            <person name="Tringe S.G."/>
            <person name="Banfield J.F."/>
        </authorList>
    </citation>
    <scope>NUCLEOTIDE SEQUENCE</scope>
</reference>
<evidence type="ECO:0000256" key="6">
    <source>
        <dbReference type="ARBA" id="ARBA00035207"/>
    </source>
</evidence>
<dbReference type="InterPro" id="IPR036394">
    <property type="entry name" value="Ribosomal_uL22_sf"/>
</dbReference>
<dbReference type="GO" id="GO:0019843">
    <property type="term" value="F:rRNA binding"/>
    <property type="evidence" value="ECO:0007669"/>
    <property type="project" value="UniProtKB-UniRule"/>
</dbReference>
<dbReference type="PROSITE" id="PS00464">
    <property type="entry name" value="RIBOSOMAL_L22"/>
    <property type="match status" value="1"/>
</dbReference>
<dbReference type="InterPro" id="IPR001063">
    <property type="entry name" value="Ribosomal_uL22"/>
</dbReference>
<evidence type="ECO:0000256" key="7">
    <source>
        <dbReference type="HAMAP-Rule" id="MF_01331"/>
    </source>
</evidence>
<evidence type="ECO:0000256" key="10">
    <source>
        <dbReference type="RuleBase" id="RU004008"/>
    </source>
</evidence>
<evidence type="ECO:0000256" key="9">
    <source>
        <dbReference type="RuleBase" id="RU004006"/>
    </source>
</evidence>
<dbReference type="GO" id="GO:0022625">
    <property type="term" value="C:cytosolic large ribosomal subunit"/>
    <property type="evidence" value="ECO:0007669"/>
    <property type="project" value="TreeGrafter"/>
</dbReference>
<proteinExistence type="inferred from homology"/>
<dbReference type="NCBIfam" id="TIGR01044">
    <property type="entry name" value="rplV_bact"/>
    <property type="match status" value="1"/>
</dbReference>
<gene>
    <name evidence="7" type="primary">rplV</name>
</gene>
<sequence>MEAKEAKAIARYVGMSPQKTRLVADLIRGKKVDDAITILELNRKAVSKVVTKVLRSAVANAENTKNMDVDKLYVKSVCVDQGPTLKRISARAMGRAYSIRKKSSHITIVLDEKE</sequence>
<keyword evidence="2 7" id="KW-0699">rRNA-binding</keyword>
<dbReference type="HAMAP" id="MF_01331_B">
    <property type="entry name" value="Ribosomal_uL22_B"/>
    <property type="match status" value="1"/>
</dbReference>
<keyword evidence="3 7" id="KW-0694">RNA-binding</keyword>
<keyword evidence="5 7" id="KW-0687">Ribonucleoprotein</keyword>
<name>A0A0H4TBH1_9DELT</name>
<comment type="function">
    <text evidence="7 10">This protein binds specifically to 23S rRNA; its binding is stimulated by other ribosomal proteins, e.g., L4, L17, and L20. It is important during the early stages of 50S assembly. It makes multiple contacts with different domains of the 23S rRNA in the assembled 50S subunit and ribosome.</text>
</comment>
<organism evidence="11">
    <name type="scientific">uncultured delta proteobacterium Rifle_16ft_4_minimus_27247</name>
    <dbReference type="NCBI Taxonomy" id="1665177"/>
    <lineage>
        <taxon>Bacteria</taxon>
        <taxon>Deltaproteobacteria</taxon>
        <taxon>environmental samples</taxon>
    </lineage>
</organism>
<evidence type="ECO:0000256" key="4">
    <source>
        <dbReference type="ARBA" id="ARBA00022980"/>
    </source>
</evidence>
<dbReference type="EMBL" id="KT007072">
    <property type="protein sequence ID" value="AKQ05346.1"/>
    <property type="molecule type" value="Genomic_DNA"/>
</dbReference>
<evidence type="ECO:0000313" key="11">
    <source>
        <dbReference type="EMBL" id="AKQ05346.1"/>
    </source>
</evidence>
<dbReference type="SUPFAM" id="SSF54843">
    <property type="entry name" value="Ribosomal protein L22"/>
    <property type="match status" value="1"/>
</dbReference>
<comment type="function">
    <text evidence="7">The globular domain of the protein is located near the polypeptide exit tunnel on the outside of the subunit, while an extended beta-hairpin is found that lines the wall of the exit tunnel in the center of the 70S ribosome.</text>
</comment>
<dbReference type="CDD" id="cd00336">
    <property type="entry name" value="Ribosomal_L22"/>
    <property type="match status" value="1"/>
</dbReference>
<dbReference type="InterPro" id="IPR005727">
    <property type="entry name" value="Ribosomal_uL22_bac/chlpt-type"/>
</dbReference>
<comment type="similarity">
    <text evidence="1 7 8">Belongs to the universal ribosomal protein uL22 family.</text>
</comment>
<dbReference type="PANTHER" id="PTHR13501">
    <property type="entry name" value="CHLOROPLAST 50S RIBOSOMAL PROTEIN L22-RELATED"/>
    <property type="match status" value="1"/>
</dbReference>
<comment type="subunit">
    <text evidence="7 9">Part of the 50S ribosomal subunit.</text>
</comment>
<dbReference type="AlphaFoldDB" id="A0A0H4TBH1"/>
<dbReference type="Gene3D" id="3.90.470.10">
    <property type="entry name" value="Ribosomal protein L22/L17"/>
    <property type="match status" value="1"/>
</dbReference>
<dbReference type="GO" id="GO:0003735">
    <property type="term" value="F:structural constituent of ribosome"/>
    <property type="evidence" value="ECO:0007669"/>
    <property type="project" value="InterPro"/>
</dbReference>
<evidence type="ECO:0000256" key="1">
    <source>
        <dbReference type="ARBA" id="ARBA00009451"/>
    </source>
</evidence>
<evidence type="ECO:0000256" key="8">
    <source>
        <dbReference type="RuleBase" id="RU004005"/>
    </source>
</evidence>